<protein>
    <recommendedName>
        <fullName evidence="4">Tetratricopeptide repeat protein</fullName>
    </recommendedName>
</protein>
<reference evidence="2" key="2">
    <citation type="journal article" date="2021" name="PeerJ">
        <title>Extensive microbial diversity within the chicken gut microbiome revealed by metagenomics and culture.</title>
        <authorList>
            <person name="Gilroy R."/>
            <person name="Ravi A."/>
            <person name="Getino M."/>
            <person name="Pursley I."/>
            <person name="Horton D.L."/>
            <person name="Alikhan N.F."/>
            <person name="Baker D."/>
            <person name="Gharbi K."/>
            <person name="Hall N."/>
            <person name="Watson M."/>
            <person name="Adriaenssens E.M."/>
            <person name="Foster-Nyarko E."/>
            <person name="Jarju S."/>
            <person name="Secka A."/>
            <person name="Antonio M."/>
            <person name="Oren A."/>
            <person name="Chaudhuri R.R."/>
            <person name="La Ragione R."/>
            <person name="Hildebrand F."/>
            <person name="Pallen M.J."/>
        </authorList>
    </citation>
    <scope>NUCLEOTIDE SEQUENCE</scope>
    <source>
        <strain evidence="2">D3-1215</strain>
    </source>
</reference>
<dbReference type="PROSITE" id="PS51257">
    <property type="entry name" value="PROKAR_LIPOPROTEIN"/>
    <property type="match status" value="1"/>
</dbReference>
<evidence type="ECO:0000256" key="1">
    <source>
        <dbReference type="SAM" id="SignalP"/>
    </source>
</evidence>
<feature type="signal peptide" evidence="1">
    <location>
        <begin position="1"/>
        <end position="22"/>
    </location>
</feature>
<evidence type="ECO:0000313" key="2">
    <source>
        <dbReference type="EMBL" id="MBO8446446.1"/>
    </source>
</evidence>
<evidence type="ECO:0008006" key="4">
    <source>
        <dbReference type="Google" id="ProtNLM"/>
    </source>
</evidence>
<dbReference type="InterPro" id="IPR011990">
    <property type="entry name" value="TPR-like_helical_dom_sf"/>
</dbReference>
<organism evidence="2 3">
    <name type="scientific">Candidatus Enterocola intestinipullorum</name>
    <dbReference type="NCBI Taxonomy" id="2840783"/>
    <lineage>
        <taxon>Bacteria</taxon>
        <taxon>Pseudomonadati</taxon>
        <taxon>Bacteroidota</taxon>
        <taxon>Bacteroidia</taxon>
        <taxon>Bacteroidales</taxon>
        <taxon>Candidatus Enterocola</taxon>
    </lineage>
</organism>
<feature type="chain" id="PRO_5038363743" description="Tetratricopeptide repeat protein" evidence="1">
    <location>
        <begin position="23"/>
        <end position="557"/>
    </location>
</feature>
<name>A0A9D9HCF5_9BACT</name>
<dbReference type="AlphaFoldDB" id="A0A9D9HCF5"/>
<gene>
    <name evidence="2" type="ORF">IAC32_01700</name>
</gene>
<sequence>MKKNLIRLAAGLLLLAGLVACNKLGDLTPENFTVNPNPLEVKAGKVEGTITANFPEKAFPKKAVVEVTPVLKYEGGEATSAPATFQGEKVQGNATVIAYKTGGSVSMDFSFDFVPGMEKSTLVLRFKATNKNKEFEIPEIEVATGCVATANLVNAYDVAPALAKDSFQRVTQEVTEADIMFQIQRSNVKGNDEVKALNAAVAATKTDSTRTVASLELVSTASPDGGVKLNETLAAAREKNTKTYLKRQKNQAAIDAQYIAQDWEGFQKLVQESSVQDKELILRVLGTYQDPEEREAEIKKLSAAYTELAEDILPKLRRSHLRLTIDVQGKTDEEIIALADSQPDSLTVDELMFATTIAATPEAAAKYTKSNAEINAADWRTQNNYGALLFATEDAEGAKAYMDKAAAAGGSDKAETNFNYGLLALQAKDVDLANQYFGKAAGIEQLAEAQGTMYIMKGDYAKAVSAFGNTTSNNAALAQLLSGQTDKAAGILANVADKDFDTYYLMAVCAARQGQDSAVYSNLKEAAKLCKEGVQKAMNDIEFGKYWTLDEFKAALQ</sequence>
<proteinExistence type="predicted"/>
<accession>A0A9D9HCF5</accession>
<evidence type="ECO:0000313" key="3">
    <source>
        <dbReference type="Proteomes" id="UP000823637"/>
    </source>
</evidence>
<dbReference type="SUPFAM" id="SSF81901">
    <property type="entry name" value="HCP-like"/>
    <property type="match status" value="1"/>
</dbReference>
<dbReference type="Gene3D" id="1.25.40.10">
    <property type="entry name" value="Tetratricopeptide repeat domain"/>
    <property type="match status" value="1"/>
</dbReference>
<keyword evidence="1" id="KW-0732">Signal</keyword>
<comment type="caution">
    <text evidence="2">The sequence shown here is derived from an EMBL/GenBank/DDBJ whole genome shotgun (WGS) entry which is preliminary data.</text>
</comment>
<dbReference type="EMBL" id="JADIMR010000025">
    <property type="protein sequence ID" value="MBO8446446.1"/>
    <property type="molecule type" value="Genomic_DNA"/>
</dbReference>
<reference evidence="2" key="1">
    <citation type="submission" date="2020-10" db="EMBL/GenBank/DDBJ databases">
        <authorList>
            <person name="Gilroy R."/>
        </authorList>
    </citation>
    <scope>NUCLEOTIDE SEQUENCE</scope>
    <source>
        <strain evidence="2">D3-1215</strain>
    </source>
</reference>
<dbReference type="Proteomes" id="UP000823637">
    <property type="component" value="Unassembled WGS sequence"/>
</dbReference>